<sequence length="221" mass="25073">MIFGHSALYHPALQNQWDFSAGTPFFAPYRSGPMRQTLEKVIGTYEQRPKGPRLRIRTVQSCPPRAVIFDSEKEAITSEMLVASASIPMAFPFHRIGGQTYWDGEFWPTGLTDLLDGLISNDDGHDYHIISVELYRPEHGLDRLLQHSPGSFRLTRIRRSLSHLDYLLCPVFDWSSERIEALIDAGITDTKAALKKHRLYWSAPRSPTVGKNDPPLVKKAI</sequence>
<evidence type="ECO:0008006" key="3">
    <source>
        <dbReference type="Google" id="ProtNLM"/>
    </source>
</evidence>
<organism evidence="1 2">
    <name type="scientific">Alkalilimnicola ehrlichii</name>
    <dbReference type="NCBI Taxonomy" id="351052"/>
    <lineage>
        <taxon>Bacteria</taxon>
        <taxon>Pseudomonadati</taxon>
        <taxon>Pseudomonadota</taxon>
        <taxon>Gammaproteobacteria</taxon>
        <taxon>Chromatiales</taxon>
        <taxon>Ectothiorhodospiraceae</taxon>
        <taxon>Alkalilimnicola</taxon>
    </lineage>
</organism>
<dbReference type="Gene3D" id="3.40.1090.10">
    <property type="entry name" value="Cytosolic phospholipase A2 catalytic domain"/>
    <property type="match status" value="1"/>
</dbReference>
<proteinExistence type="predicted"/>
<comment type="caution">
    <text evidence="1">The sequence shown here is derived from an EMBL/GenBank/DDBJ whole genome shotgun (WGS) entry which is preliminary data.</text>
</comment>
<name>A0A3E0WLC8_9GAMM</name>
<gene>
    <name evidence="1" type="ORF">CAL65_16595</name>
</gene>
<dbReference type="EMBL" id="NFZW01000019">
    <property type="protein sequence ID" value="RFA33762.1"/>
    <property type="molecule type" value="Genomic_DNA"/>
</dbReference>
<evidence type="ECO:0000313" key="2">
    <source>
        <dbReference type="Proteomes" id="UP000256763"/>
    </source>
</evidence>
<accession>A0A3E0WLC8</accession>
<reference evidence="2" key="1">
    <citation type="submission" date="2017-05" db="EMBL/GenBank/DDBJ databases">
        <authorList>
            <person name="Sharma S."/>
            <person name="Sidhu C."/>
            <person name="Pinnaka A.K."/>
        </authorList>
    </citation>
    <scope>NUCLEOTIDE SEQUENCE [LARGE SCALE GENOMIC DNA]</scope>
    <source>
        <strain evidence="2">AK93</strain>
    </source>
</reference>
<dbReference type="SUPFAM" id="SSF52151">
    <property type="entry name" value="FabD/lysophospholipase-like"/>
    <property type="match status" value="1"/>
</dbReference>
<dbReference type="AlphaFoldDB" id="A0A3E0WLC8"/>
<dbReference type="Proteomes" id="UP000256763">
    <property type="component" value="Unassembled WGS sequence"/>
</dbReference>
<evidence type="ECO:0000313" key="1">
    <source>
        <dbReference type="EMBL" id="RFA33762.1"/>
    </source>
</evidence>
<dbReference type="InterPro" id="IPR016035">
    <property type="entry name" value="Acyl_Trfase/lysoPLipase"/>
</dbReference>
<protein>
    <recommendedName>
        <fullName evidence="3">PNPLA domain-containing protein</fullName>
    </recommendedName>
</protein>
<keyword evidence="2" id="KW-1185">Reference proteome</keyword>